<dbReference type="Proteomes" id="UP000092671">
    <property type="component" value="Unassembled WGS sequence"/>
</dbReference>
<dbReference type="SUPFAM" id="SSF69618">
    <property type="entry name" value="HemD-like"/>
    <property type="match status" value="1"/>
</dbReference>
<accession>A0A1B8PIF5</accession>
<reference evidence="2 3" key="1">
    <citation type="submission" date="2016-06" db="EMBL/GenBank/DDBJ databases">
        <title>Draft genome of Moraxella nonliquefaciens CCUG 60284.</title>
        <authorList>
            <person name="Salva-Serra F."/>
            <person name="Engstrom-Jakobsson H."/>
            <person name="Thorell K."/>
            <person name="Gonzales-Siles L."/>
            <person name="Karlsson R."/>
            <person name="Boulund F."/>
            <person name="Engstrand L."/>
            <person name="Kristiansson E."/>
            <person name="Moore E."/>
        </authorList>
    </citation>
    <scope>NUCLEOTIDE SEQUENCE [LARGE SCALE GENOMIC DNA]</scope>
    <source>
        <strain evidence="2 3">CCUG 60284</strain>
    </source>
</reference>
<dbReference type="Pfam" id="PF02602">
    <property type="entry name" value="HEM4"/>
    <property type="match status" value="1"/>
</dbReference>
<name>A0A1B8PIF5_MORNO</name>
<sequence length="294" mass="32752">MTMSPLFINTRPRHKADISLVINTINLPLLAIRHFDELNGSEIQDLVDFVQGKFGTLIVVSVEAVACAVHFLKKQNIHHACNIPHHDTLNVIAVGQTTADALVDFGFSVLTPFDVGCQMSNEGMLAMPAINELHVGDDVLIWRGVDGRSLLSDTLIKRGVNVHAIAFYERFVPSELSDDFARLLGNIDKSLDNTFNGIQNNQPNQIGNHSPIFVLISSQMSLDAWRGVYDHWIYDHTTHTHGFLPQNMIYLTLGHRLSTLTAKYYPHSHVCAVKNLAEPTLNQAIQDVMAMYSS</sequence>
<evidence type="ECO:0000313" key="3">
    <source>
        <dbReference type="Proteomes" id="UP000092671"/>
    </source>
</evidence>
<comment type="caution">
    <text evidence="2">The sequence shown here is derived from an EMBL/GenBank/DDBJ whole genome shotgun (WGS) entry which is preliminary data.</text>
</comment>
<dbReference type="AlphaFoldDB" id="A0A1B8PIF5"/>
<dbReference type="InterPro" id="IPR003754">
    <property type="entry name" value="4pyrrol_synth_uPrphyn_synth"/>
</dbReference>
<organism evidence="2 3">
    <name type="scientific">Moraxella nonliquefaciens</name>
    <dbReference type="NCBI Taxonomy" id="478"/>
    <lineage>
        <taxon>Bacteria</taxon>
        <taxon>Pseudomonadati</taxon>
        <taxon>Pseudomonadota</taxon>
        <taxon>Gammaproteobacteria</taxon>
        <taxon>Moraxellales</taxon>
        <taxon>Moraxellaceae</taxon>
        <taxon>Moraxella</taxon>
    </lineage>
</organism>
<feature type="domain" description="Tetrapyrrole biosynthesis uroporphyrinogen III synthase" evidence="1">
    <location>
        <begin position="23"/>
        <end position="186"/>
    </location>
</feature>
<dbReference type="RefSeq" id="WP_066893977.1">
    <property type="nucleotide sequence ID" value="NZ_LZDN01000040.1"/>
</dbReference>
<dbReference type="GO" id="GO:0004852">
    <property type="term" value="F:uroporphyrinogen-III synthase activity"/>
    <property type="evidence" value="ECO:0007669"/>
    <property type="project" value="InterPro"/>
</dbReference>
<dbReference type="InterPro" id="IPR036108">
    <property type="entry name" value="4pyrrol_syn_uPrphyn_synt_sf"/>
</dbReference>
<gene>
    <name evidence="2" type="ORF">A9Z60_04480</name>
</gene>
<evidence type="ECO:0000259" key="1">
    <source>
        <dbReference type="Pfam" id="PF02602"/>
    </source>
</evidence>
<dbReference type="OrthoDB" id="9787650at2"/>
<dbReference type="EMBL" id="LZDN01000040">
    <property type="protein sequence ID" value="OBX48897.1"/>
    <property type="molecule type" value="Genomic_DNA"/>
</dbReference>
<dbReference type="Gene3D" id="3.40.50.10090">
    <property type="match status" value="2"/>
</dbReference>
<proteinExistence type="predicted"/>
<protein>
    <recommendedName>
        <fullName evidence="1">Tetrapyrrole biosynthesis uroporphyrinogen III synthase domain-containing protein</fullName>
    </recommendedName>
</protein>
<dbReference type="GO" id="GO:0033014">
    <property type="term" value="P:tetrapyrrole biosynthetic process"/>
    <property type="evidence" value="ECO:0007669"/>
    <property type="project" value="InterPro"/>
</dbReference>
<evidence type="ECO:0000313" key="2">
    <source>
        <dbReference type="EMBL" id="OBX48897.1"/>
    </source>
</evidence>
<dbReference type="CDD" id="cd06578">
    <property type="entry name" value="HemD"/>
    <property type="match status" value="1"/>
</dbReference>